<keyword evidence="7" id="KW-0547">Nucleotide-binding</keyword>
<dbReference type="GO" id="GO:0046872">
    <property type="term" value="F:metal ion binding"/>
    <property type="evidence" value="ECO:0007669"/>
    <property type="project" value="UniProtKB-KW"/>
</dbReference>
<dbReference type="AlphaFoldDB" id="A0A6C0JJM9"/>
<evidence type="ECO:0000256" key="11">
    <source>
        <dbReference type="ARBA" id="ARBA00023125"/>
    </source>
</evidence>
<dbReference type="SUPFAM" id="SSF55874">
    <property type="entry name" value="ATPase domain of HSP90 chaperone/DNA topoisomerase II/histidine kinase"/>
    <property type="match status" value="1"/>
</dbReference>
<accession>A0A6C0JJM9</accession>
<dbReference type="Pfam" id="PF00204">
    <property type="entry name" value="DNA_gyraseB"/>
    <property type="match status" value="1"/>
</dbReference>
<dbReference type="SUPFAM" id="SSF56719">
    <property type="entry name" value="Type II DNA topoisomerase"/>
    <property type="match status" value="1"/>
</dbReference>
<feature type="domain" description="Toprim" evidence="15">
    <location>
        <begin position="449"/>
        <end position="567"/>
    </location>
</feature>
<evidence type="ECO:0000259" key="15">
    <source>
        <dbReference type="PROSITE" id="PS50880"/>
    </source>
</evidence>
<dbReference type="GO" id="GO:0005524">
    <property type="term" value="F:ATP binding"/>
    <property type="evidence" value="ECO:0007669"/>
    <property type="project" value="UniProtKB-KW"/>
</dbReference>
<dbReference type="Gene3D" id="3.40.50.670">
    <property type="match status" value="1"/>
</dbReference>
<keyword evidence="11" id="KW-0238">DNA-binding</keyword>
<dbReference type="Gene3D" id="3.90.199.10">
    <property type="entry name" value="Topoisomerase II, domain 5"/>
    <property type="match status" value="1"/>
</dbReference>
<dbReference type="InterPro" id="IPR013760">
    <property type="entry name" value="Topo_IIA-like_dom_sf"/>
</dbReference>
<evidence type="ECO:0000259" key="16">
    <source>
        <dbReference type="PROSITE" id="PS52040"/>
    </source>
</evidence>
<dbReference type="InterPro" id="IPR001241">
    <property type="entry name" value="Topo_IIA"/>
</dbReference>
<dbReference type="EC" id="5.6.2.2" evidence="5"/>
<evidence type="ECO:0000256" key="2">
    <source>
        <dbReference type="ARBA" id="ARBA00001913"/>
    </source>
</evidence>
<dbReference type="SMART" id="SM00433">
    <property type="entry name" value="TOP2c"/>
    <property type="match status" value="1"/>
</dbReference>
<dbReference type="SMART" id="SM00434">
    <property type="entry name" value="TOP4c"/>
    <property type="match status" value="1"/>
</dbReference>
<dbReference type="InterPro" id="IPR001154">
    <property type="entry name" value="TopoII_euk"/>
</dbReference>
<dbReference type="GO" id="GO:0000819">
    <property type="term" value="P:sister chromatid segregation"/>
    <property type="evidence" value="ECO:0007669"/>
    <property type="project" value="TreeGrafter"/>
</dbReference>
<dbReference type="FunFam" id="3.90.199.10:FF:000002">
    <property type="entry name" value="DNA topoisomerase 2"/>
    <property type="match status" value="1"/>
</dbReference>
<dbReference type="Gene3D" id="3.30.230.10">
    <property type="match status" value="1"/>
</dbReference>
<dbReference type="InterPro" id="IPR050634">
    <property type="entry name" value="DNA_Topoisomerase_II"/>
</dbReference>
<dbReference type="InterPro" id="IPR013757">
    <property type="entry name" value="Topo_IIA_A_a_sf"/>
</dbReference>
<dbReference type="InterPro" id="IPR006171">
    <property type="entry name" value="TOPRIM_dom"/>
</dbReference>
<dbReference type="PRINTS" id="PR01158">
    <property type="entry name" value="TOPISMRASEII"/>
</dbReference>
<dbReference type="GO" id="GO:0005634">
    <property type="term" value="C:nucleus"/>
    <property type="evidence" value="ECO:0007669"/>
    <property type="project" value="TreeGrafter"/>
</dbReference>
<dbReference type="Pfam" id="PF01751">
    <property type="entry name" value="Toprim"/>
    <property type="match status" value="1"/>
</dbReference>
<dbReference type="PANTHER" id="PTHR10169:SF38">
    <property type="entry name" value="DNA TOPOISOMERASE 2"/>
    <property type="match status" value="1"/>
</dbReference>
<dbReference type="GO" id="GO:0003918">
    <property type="term" value="F:DNA topoisomerase type II (double strand cut, ATP-hydrolyzing) activity"/>
    <property type="evidence" value="ECO:0007669"/>
    <property type="project" value="UniProtKB-EC"/>
</dbReference>
<dbReference type="EMBL" id="MN740389">
    <property type="protein sequence ID" value="QHU03854.1"/>
    <property type="molecule type" value="Genomic_DNA"/>
</dbReference>
<dbReference type="InterPro" id="IPR002205">
    <property type="entry name" value="Topo_IIA_dom_A"/>
</dbReference>
<dbReference type="GO" id="GO:0003677">
    <property type="term" value="F:DNA binding"/>
    <property type="evidence" value="ECO:0007669"/>
    <property type="project" value="UniProtKB-KW"/>
</dbReference>
<dbReference type="PRINTS" id="PR00418">
    <property type="entry name" value="TPI2FAMILY"/>
</dbReference>
<evidence type="ECO:0000256" key="12">
    <source>
        <dbReference type="ARBA" id="ARBA00023235"/>
    </source>
</evidence>
<protein>
    <recommendedName>
        <fullName evidence="5">DNA topoisomerase (ATP-hydrolyzing)</fullName>
        <ecNumber evidence="5">5.6.2.2</ecNumber>
    </recommendedName>
</protein>
<dbReference type="FunFam" id="3.40.50.670:FF:000001">
    <property type="entry name" value="DNA topoisomerase 2"/>
    <property type="match status" value="1"/>
</dbReference>
<evidence type="ECO:0000313" key="17">
    <source>
        <dbReference type="EMBL" id="QHU03854.1"/>
    </source>
</evidence>
<dbReference type="Gene3D" id="3.30.1360.40">
    <property type="match status" value="1"/>
</dbReference>
<evidence type="ECO:0000256" key="4">
    <source>
        <dbReference type="ARBA" id="ARBA00011080"/>
    </source>
</evidence>
<dbReference type="GO" id="GO:0006265">
    <property type="term" value="P:DNA topological change"/>
    <property type="evidence" value="ECO:0007669"/>
    <property type="project" value="InterPro"/>
</dbReference>
<evidence type="ECO:0000256" key="1">
    <source>
        <dbReference type="ARBA" id="ARBA00000185"/>
    </source>
</evidence>
<dbReference type="PROSITE" id="PS50880">
    <property type="entry name" value="TOPRIM"/>
    <property type="match status" value="1"/>
</dbReference>
<dbReference type="InterPro" id="IPR036890">
    <property type="entry name" value="HATPase_C_sf"/>
</dbReference>
<comment type="catalytic activity">
    <reaction evidence="1">
        <text>ATP-dependent breakage, passage and rejoining of double-stranded DNA.</text>
        <dbReference type="EC" id="5.6.2.2"/>
    </reaction>
</comment>
<evidence type="ECO:0000256" key="3">
    <source>
        <dbReference type="ARBA" id="ARBA00001946"/>
    </source>
</evidence>
<evidence type="ECO:0000256" key="6">
    <source>
        <dbReference type="ARBA" id="ARBA00022723"/>
    </source>
</evidence>
<keyword evidence="13" id="KW-0175">Coiled coil</keyword>
<dbReference type="Gene3D" id="3.30.1490.30">
    <property type="match status" value="1"/>
</dbReference>
<keyword evidence="12" id="KW-0413">Isomerase</keyword>
<feature type="domain" description="Topo IIA-type catalytic" evidence="16">
    <location>
        <begin position="696"/>
        <end position="1129"/>
    </location>
</feature>
<dbReference type="SUPFAM" id="SSF54211">
    <property type="entry name" value="Ribosomal protein S5 domain 2-like"/>
    <property type="match status" value="1"/>
</dbReference>
<reference evidence="17" key="1">
    <citation type="journal article" date="2020" name="Nature">
        <title>Giant virus diversity and host interactions through global metagenomics.</title>
        <authorList>
            <person name="Schulz F."/>
            <person name="Roux S."/>
            <person name="Paez-Espino D."/>
            <person name="Jungbluth S."/>
            <person name="Walsh D.A."/>
            <person name="Denef V.J."/>
            <person name="McMahon K.D."/>
            <person name="Konstantinidis K.T."/>
            <person name="Eloe-Fadrosh E.A."/>
            <person name="Kyrpides N.C."/>
            <person name="Woyke T."/>
        </authorList>
    </citation>
    <scope>NUCLEOTIDE SEQUENCE</scope>
    <source>
        <strain evidence="17">GVMAG-M-3300027708-20</strain>
    </source>
</reference>
<dbReference type="InterPro" id="IPR020568">
    <property type="entry name" value="Ribosomal_Su5_D2-typ_SF"/>
</dbReference>
<keyword evidence="8" id="KW-0067">ATP-binding</keyword>
<evidence type="ECO:0000256" key="9">
    <source>
        <dbReference type="ARBA" id="ARBA00022842"/>
    </source>
</evidence>
<dbReference type="InterPro" id="IPR013759">
    <property type="entry name" value="Topo_IIA_B_C"/>
</dbReference>
<keyword evidence="9" id="KW-0460">Magnesium</keyword>
<dbReference type="InterPro" id="IPR013506">
    <property type="entry name" value="Topo_IIA_bsu_dom2"/>
</dbReference>
<feature type="coiled-coil region" evidence="13">
    <location>
        <begin position="1025"/>
        <end position="1052"/>
    </location>
</feature>
<keyword evidence="6" id="KW-0479">Metal-binding</keyword>
<sequence>MSKNLVIKSAAVADDKLAKQYQRKTDKQHILDNPDTYIGSVENVDASMWVFDEATKKIVLRDIEYIPGLYKLFDEGIVNCRDHVIRMIQSTMLEKKFVTFIETKINDDGTITMTNDGNGIDIAKHPEYDLWIPEMVFGHLRTSTNYNKEEKKIVGGKNGFGFKLVLIWSEYGRVETIDHVRGLKYVQEFKKNLDEICPPTITKVSTSTKPYTTVTFKPDYRRLGVNGLTPDMLALLKKRVYDIGAVTDHSIKKIKINYNGDTIPVKNFQQYIDLYIGTKDESKRVYEQSDERWEYAVAMSPTHEFIQVSFVNGICTFKGGKHVDYITGQIIRKLCDYIEKKKKIKVNASAIKEQIILFVRCDVENPSFDSQTKDFMNTPANKFGSSCTVSDSFIEKVAKMGVMDLAMSLTEAKENKLAKKTDGSKTKTIRGIANFIDANNSGTPNSKDCILILCEGLSAMSGIVSGLSSTDKNTIGIYPLKGKLLNVRGQQIKKISENKEITDLKKILGLETGKSYSTIADVHKSLRYGKVMFMTDQDLDGSHIKGLCINLFHSEWSTLVKIPGFLSFMNTPILRAKKGPITKLFYNDGEYNQWKESTSTAGWTVKYFKGLGTSTAAEFKEYFANKKIVDFVYSGELSDNSIDKVFNKERADDRKTWLENYDKNAYLDTNRPNVPYEQFMDQEMIHFSTYDCARSIPNMVDGLKISLRKILFSAFKRKLTSEIKVAQFSGYVSEHSAYHHGEASLNGAIVNMAQNFVGSNNINLLEPNGQFGTRLQGGDDSASERYIFTLLNPLTRYLFPEADDAVLSYLNDDGTIVEPEFYAPILPFALINGISGIGTGFSCSIAPYDPALLIQYLKLKLAKQSTEAIDFVPFYEGFNGTIRKISEQKYLIKGCYEKVGEDKIRITELPVGTWTMPYTTFLETLMDGSTDKAGKKISPSIKDFVSVSTEVAVDFTVVFAKGKLEELEESLDANECNGVEKLLKLFTTVSTTNMHMFNSECKLHKYANVEEVIDDFYGVRMNLYKKRKEFLVKEMEKKMVKLSNRARYIQETLKGTVDLRRKKADEVTNLLTSMKFATIDDDFKYLIKMPMDSVTEENVANIMKEKTDTEAELDALKAKTLEQMWLSELDNLEKQYDLYKKKRVQIQSGTGKGTAKGSGKVSVDKKKKLLVKK</sequence>
<evidence type="ECO:0000256" key="14">
    <source>
        <dbReference type="SAM" id="MobiDB-lite"/>
    </source>
</evidence>
<organism evidence="17">
    <name type="scientific">viral metagenome</name>
    <dbReference type="NCBI Taxonomy" id="1070528"/>
    <lineage>
        <taxon>unclassified sequences</taxon>
        <taxon>metagenomes</taxon>
        <taxon>organismal metagenomes</taxon>
    </lineage>
</organism>
<dbReference type="Gene3D" id="3.30.565.10">
    <property type="entry name" value="Histidine kinase-like ATPase, C-terminal domain"/>
    <property type="match status" value="1"/>
</dbReference>
<dbReference type="InterPro" id="IPR013758">
    <property type="entry name" value="Topo_IIA_A/C_ab"/>
</dbReference>
<name>A0A6C0JJM9_9ZZZZ</name>
<dbReference type="CDD" id="cd03481">
    <property type="entry name" value="TopoIIA_Trans_ScTopoIIA"/>
    <property type="match status" value="1"/>
</dbReference>
<proteinExistence type="inferred from homology"/>
<evidence type="ECO:0000256" key="7">
    <source>
        <dbReference type="ARBA" id="ARBA00022741"/>
    </source>
</evidence>
<comment type="cofactor">
    <cofactor evidence="2">
        <name>Ca(2+)</name>
        <dbReference type="ChEBI" id="CHEBI:29108"/>
    </cofactor>
</comment>
<evidence type="ECO:0000256" key="8">
    <source>
        <dbReference type="ARBA" id="ARBA00022840"/>
    </source>
</evidence>
<evidence type="ECO:0000256" key="10">
    <source>
        <dbReference type="ARBA" id="ARBA00023029"/>
    </source>
</evidence>
<dbReference type="InterPro" id="IPR031660">
    <property type="entry name" value="TOPRIM_C"/>
</dbReference>
<dbReference type="PANTHER" id="PTHR10169">
    <property type="entry name" value="DNA TOPOISOMERASE/GYRASE"/>
    <property type="match status" value="1"/>
</dbReference>
<keyword evidence="10" id="KW-0799">Topoisomerase</keyword>
<feature type="region of interest" description="Disordered" evidence="14">
    <location>
        <begin position="1148"/>
        <end position="1173"/>
    </location>
</feature>
<dbReference type="PROSITE" id="PS52040">
    <property type="entry name" value="TOPO_IIA"/>
    <property type="match status" value="1"/>
</dbReference>
<evidence type="ECO:0000256" key="5">
    <source>
        <dbReference type="ARBA" id="ARBA00012895"/>
    </source>
</evidence>
<dbReference type="Gene3D" id="1.10.268.10">
    <property type="entry name" value="Topoisomerase, domain 3"/>
    <property type="match status" value="1"/>
</dbReference>
<dbReference type="InterPro" id="IPR014721">
    <property type="entry name" value="Ribsml_uS5_D2-typ_fold_subgr"/>
</dbReference>
<dbReference type="Pfam" id="PF00521">
    <property type="entry name" value="DNA_topoisoIV"/>
    <property type="match status" value="1"/>
</dbReference>
<comment type="cofactor">
    <cofactor evidence="3">
        <name>Mg(2+)</name>
        <dbReference type="ChEBI" id="CHEBI:18420"/>
    </cofactor>
</comment>
<dbReference type="Pfam" id="PF16898">
    <property type="entry name" value="TOPRIM_C"/>
    <property type="match status" value="1"/>
</dbReference>
<comment type="similarity">
    <text evidence="4">Belongs to the type II topoisomerase family.</text>
</comment>
<dbReference type="GO" id="GO:0000712">
    <property type="term" value="P:resolution of meiotic recombination intermediates"/>
    <property type="evidence" value="ECO:0007669"/>
    <property type="project" value="TreeGrafter"/>
</dbReference>
<evidence type="ECO:0000256" key="13">
    <source>
        <dbReference type="SAM" id="Coils"/>
    </source>
</evidence>